<dbReference type="GO" id="GO:0015990">
    <property type="term" value="P:electron transport coupled proton transport"/>
    <property type="evidence" value="ECO:0007669"/>
    <property type="project" value="TreeGrafter"/>
</dbReference>
<dbReference type="Gene3D" id="1.20.5.2700">
    <property type="match status" value="1"/>
</dbReference>
<dbReference type="NCBIfam" id="TIGR01974">
    <property type="entry name" value="NDH_I_L"/>
    <property type="match status" value="1"/>
</dbReference>
<dbReference type="EC" id="1.6.99.5" evidence="8"/>
<evidence type="ECO:0000259" key="7">
    <source>
        <dbReference type="Pfam" id="PF00662"/>
    </source>
</evidence>
<dbReference type="GO" id="GO:0003954">
    <property type="term" value="F:NADH dehydrogenase activity"/>
    <property type="evidence" value="ECO:0007669"/>
    <property type="project" value="TreeGrafter"/>
</dbReference>
<dbReference type="NCBIfam" id="NF005141">
    <property type="entry name" value="PRK06590.1"/>
    <property type="match status" value="1"/>
</dbReference>
<organism evidence="8">
    <name type="scientific">mine drainage metagenome</name>
    <dbReference type="NCBI Taxonomy" id="410659"/>
    <lineage>
        <taxon>unclassified sequences</taxon>
        <taxon>metagenomes</taxon>
        <taxon>ecological metagenomes</taxon>
    </lineage>
</organism>
<feature type="transmembrane region" description="Helical" evidence="5">
    <location>
        <begin position="639"/>
        <end position="657"/>
    </location>
</feature>
<keyword evidence="4 5" id="KW-0472">Membrane</keyword>
<gene>
    <name evidence="8" type="primary">nuoL</name>
    <name evidence="8" type="ORF">CARN1_0644</name>
</gene>
<feature type="transmembrane region" description="Helical" evidence="5">
    <location>
        <begin position="381"/>
        <end position="399"/>
    </location>
</feature>
<dbReference type="EMBL" id="CABL01000019">
    <property type="protein sequence ID" value="CBH76164.1"/>
    <property type="molecule type" value="Genomic_DNA"/>
</dbReference>
<dbReference type="PANTHER" id="PTHR42829">
    <property type="entry name" value="NADH-UBIQUINONE OXIDOREDUCTASE CHAIN 5"/>
    <property type="match status" value="1"/>
</dbReference>
<dbReference type="GO" id="GO:0016020">
    <property type="term" value="C:membrane"/>
    <property type="evidence" value="ECO:0007669"/>
    <property type="project" value="UniProtKB-SubCell"/>
</dbReference>
<feature type="transmembrane region" description="Helical" evidence="5">
    <location>
        <begin position="126"/>
        <end position="143"/>
    </location>
</feature>
<dbReference type="InterPro" id="IPR001750">
    <property type="entry name" value="ND/Mrp_TM"/>
</dbReference>
<feature type="transmembrane region" description="Helical" evidence="5">
    <location>
        <begin position="314"/>
        <end position="335"/>
    </location>
</feature>
<dbReference type="Pfam" id="PF00662">
    <property type="entry name" value="Proton_antipo_N"/>
    <property type="match status" value="1"/>
</dbReference>
<proteinExistence type="predicted"/>
<evidence type="ECO:0000256" key="3">
    <source>
        <dbReference type="ARBA" id="ARBA00022989"/>
    </source>
</evidence>
<feature type="transmembrane region" description="Helical" evidence="5">
    <location>
        <begin position="286"/>
        <end position="307"/>
    </location>
</feature>
<evidence type="ECO:0000259" key="6">
    <source>
        <dbReference type="Pfam" id="PF00361"/>
    </source>
</evidence>
<feature type="transmembrane region" description="Helical" evidence="5">
    <location>
        <begin position="181"/>
        <end position="199"/>
    </location>
</feature>
<feature type="transmembrane region" description="Helical" evidence="5">
    <location>
        <begin position="149"/>
        <end position="169"/>
    </location>
</feature>
<feature type="transmembrane region" description="Helical" evidence="5">
    <location>
        <begin position="483"/>
        <end position="504"/>
    </location>
</feature>
<feature type="transmembrane region" description="Helical" evidence="5">
    <location>
        <begin position="341"/>
        <end position="360"/>
    </location>
</feature>
<feature type="transmembrane region" description="Helical" evidence="5">
    <location>
        <begin position="95"/>
        <end position="114"/>
    </location>
</feature>
<evidence type="ECO:0000256" key="2">
    <source>
        <dbReference type="ARBA" id="ARBA00022692"/>
    </source>
</evidence>
<reference evidence="8" key="1">
    <citation type="submission" date="2009-10" db="EMBL/GenBank/DDBJ databases">
        <title>Diversity of trophic interactions inside an arsenic-rich microbial ecosystem.</title>
        <authorList>
            <person name="Bertin P.N."/>
            <person name="Heinrich-Salmeron A."/>
            <person name="Pelletier E."/>
            <person name="Goulhen-Chollet F."/>
            <person name="Arsene-Ploetze F."/>
            <person name="Gallien S."/>
            <person name="Calteau A."/>
            <person name="Vallenet D."/>
            <person name="Casiot C."/>
            <person name="Chane-Woon-Ming B."/>
            <person name="Giloteaux L."/>
            <person name="Barakat M."/>
            <person name="Bonnefoy V."/>
            <person name="Bruneel O."/>
            <person name="Chandler M."/>
            <person name="Cleiss J."/>
            <person name="Duran R."/>
            <person name="Elbaz-Poulichet F."/>
            <person name="Fonknechten N."/>
            <person name="Lauga B."/>
            <person name="Mornico D."/>
            <person name="Ortet P."/>
            <person name="Schaeffer C."/>
            <person name="Siguier P."/>
            <person name="Alexander Thil Smith A."/>
            <person name="Van Dorsselaer A."/>
            <person name="Weissenbach J."/>
            <person name="Medigue C."/>
            <person name="Le Paslier D."/>
        </authorList>
    </citation>
    <scope>NUCLEOTIDE SEQUENCE</scope>
</reference>
<name>E6PI74_9ZZZZ</name>
<dbReference type="Pfam" id="PF00361">
    <property type="entry name" value="Proton_antipo_M"/>
    <property type="match status" value="1"/>
</dbReference>
<evidence type="ECO:0000256" key="5">
    <source>
        <dbReference type="SAM" id="Phobius"/>
    </source>
</evidence>
<evidence type="ECO:0000256" key="1">
    <source>
        <dbReference type="ARBA" id="ARBA00004141"/>
    </source>
</evidence>
<dbReference type="InterPro" id="IPR001516">
    <property type="entry name" value="Proton_antipo_N"/>
</dbReference>
<protein>
    <submittedName>
        <fullName evidence="8">NADH:ubiquinone oxidoreductase, membrane subunit L</fullName>
        <ecNumber evidence="8">1.6.99.5</ecNumber>
    </submittedName>
</protein>
<feature type="domain" description="NADH-Ubiquinone oxidoreductase (complex I) chain 5 N-terminal" evidence="7">
    <location>
        <begin position="85"/>
        <end position="127"/>
    </location>
</feature>
<sequence>MASPEHVMGVVGSYPLLVALWLLPLFGAVLCWAFGPQLKRAAGWLATAFAFVAFGLTLASWGAGTQSLNGALGADQPLVRWMPGFHLGLLLDPLSLLWACIITGVGALIHLYSIGYMEGDSAFARFFAYMNFFLFAMLTLVLSDNFVGLLVGWGLVGLASYFLIGFWFYKPAAVAAARKAFVINVAGDVGIMFAIFLIVQKTGSIGFGNAFAAADTYGPTLLLAICISLFIGAAAKSAQVPLHTWLPDAMEGPTPVSALIHAATMVTAGVYLIARCAPLWSHDGNAQLLVGTIGGITALVGAVLGMVQWDIKRILAYSTMSQIGYMIMGVGVGAYEAGVAHFFTHAFFKAQLFLASGLIIHALSNEQDVRRMGGLRKRLPFAFIAMLVGVLAICGIPGLSGSFSKDAIIQGALDHGHPWLYAVGILTAGMTAYYMFRMLFVTFFGKYRGDIDPSELGIRHPEFAGTTAHASDDGHEQHHAPAWLMNLPVAILIVPSIFAGWLLYGGANSPWHRFFDPQFGVGAIANVPISELTTTLVTLAFVAVGIFVAYLRYGTKAAREAAVERLRRESVGMSPILANAFYFDVALDALFVKTSEALGRLVSRVLDPHVVDGAVREAAIVTQSSGALVRSFQTGFVRAYAVFLAVGIACFAAFYAFHGVH</sequence>
<dbReference type="PRINTS" id="PR01435">
    <property type="entry name" value="NPOXDRDTASE5"/>
</dbReference>
<dbReference type="GO" id="GO:0042773">
    <property type="term" value="P:ATP synthesis coupled electron transport"/>
    <property type="evidence" value="ECO:0007669"/>
    <property type="project" value="InterPro"/>
</dbReference>
<dbReference type="PRINTS" id="PR01434">
    <property type="entry name" value="NADHDHGNASE5"/>
</dbReference>
<dbReference type="InterPro" id="IPR003945">
    <property type="entry name" value="NU5C-like"/>
</dbReference>
<comment type="caution">
    <text evidence="8">The sequence shown here is derived from an EMBL/GenBank/DDBJ whole genome shotgun (WGS) entry which is preliminary data.</text>
</comment>
<feature type="transmembrane region" description="Helical" evidence="5">
    <location>
        <begin position="41"/>
        <end position="63"/>
    </location>
</feature>
<evidence type="ECO:0000313" key="8">
    <source>
        <dbReference type="EMBL" id="CBH76164.1"/>
    </source>
</evidence>
<keyword evidence="2 5" id="KW-0812">Transmembrane</keyword>
<dbReference type="InterPro" id="IPR018393">
    <property type="entry name" value="NADHpl_OxRdtase_5_subgr"/>
</dbReference>
<dbReference type="PANTHER" id="PTHR42829:SF2">
    <property type="entry name" value="NADH-UBIQUINONE OXIDOREDUCTASE CHAIN 5"/>
    <property type="match status" value="1"/>
</dbReference>
<evidence type="ECO:0000256" key="4">
    <source>
        <dbReference type="ARBA" id="ARBA00023136"/>
    </source>
</evidence>
<accession>E6PI74</accession>
<keyword evidence="8" id="KW-0830">Ubiquinone</keyword>
<feature type="transmembrane region" description="Helical" evidence="5">
    <location>
        <begin position="219"/>
        <end position="235"/>
    </location>
</feature>
<dbReference type="GO" id="GO:0008137">
    <property type="term" value="F:NADH dehydrogenase (ubiquinone) activity"/>
    <property type="evidence" value="ECO:0007669"/>
    <property type="project" value="InterPro"/>
</dbReference>
<comment type="subcellular location">
    <subcellularLocation>
        <location evidence="1">Membrane</location>
        <topology evidence="1">Multi-pass membrane protein</topology>
    </subcellularLocation>
</comment>
<feature type="transmembrane region" description="Helical" evidence="5">
    <location>
        <begin position="419"/>
        <end position="436"/>
    </location>
</feature>
<feature type="transmembrane region" description="Helical" evidence="5">
    <location>
        <begin position="256"/>
        <end position="274"/>
    </location>
</feature>
<keyword evidence="3 5" id="KW-1133">Transmembrane helix</keyword>
<feature type="domain" description="NADH:quinone oxidoreductase/Mrp antiporter transmembrane" evidence="6">
    <location>
        <begin position="143"/>
        <end position="431"/>
    </location>
</feature>
<keyword evidence="8" id="KW-0560">Oxidoreductase</keyword>
<feature type="transmembrane region" description="Helical" evidence="5">
    <location>
        <begin position="12"/>
        <end position="34"/>
    </location>
</feature>
<feature type="transmembrane region" description="Helical" evidence="5">
    <location>
        <begin position="524"/>
        <end position="551"/>
    </location>
</feature>
<dbReference type="AlphaFoldDB" id="E6PI74"/>